<dbReference type="InterPro" id="IPR023296">
    <property type="entry name" value="Glyco_hydro_beta-prop_sf"/>
</dbReference>
<feature type="domain" description="Glycosyl hydrolase family 32 C-terminal" evidence="6">
    <location>
        <begin position="383"/>
        <end position="524"/>
    </location>
</feature>
<dbReference type="EMBL" id="FNAN01000001">
    <property type="protein sequence ID" value="SDD48221.1"/>
    <property type="molecule type" value="Genomic_DNA"/>
</dbReference>
<dbReference type="InterPro" id="IPR001362">
    <property type="entry name" value="Glyco_hydro_32"/>
</dbReference>
<organism evidence="7 8">
    <name type="scientific">Dyadobacter soli</name>
    <dbReference type="NCBI Taxonomy" id="659014"/>
    <lineage>
        <taxon>Bacteria</taxon>
        <taxon>Pseudomonadati</taxon>
        <taxon>Bacteroidota</taxon>
        <taxon>Cytophagia</taxon>
        <taxon>Cytophagales</taxon>
        <taxon>Spirosomataceae</taxon>
        <taxon>Dyadobacter</taxon>
    </lineage>
</organism>
<sequence>MFKIQGIKLNSHEYKNFHECSSCSFVSSWHKKNMKKLTILAAFLAANFAHAQETPEKYRPQFHFSPKANWMNDPNGMVYHNGTYHLFFQYYPEDKVWGPMHWGHATSKDMLHWKEQPIALYPDSLGYIFSGSAVVDVNNTSGFGKDDKAPLVAIFTHHNPVIEKQKTGLHEYQSIAYSLDDGKSWTKYSGNPVLPNPGITDFRDPKVSWYEPQKKWIMTLAAKDRIAFYSSPDLKKWSKESEFGADAGAHGGVWECPDLLPLTHDGKQVWVLIVNINPGGPNKGSAGQYFLGDFDGKTFTAHSKETKWLDWGADNYAAVTFSNTGNRTLLMGWMSNWQYANQVPTDPWRSANTISRELGLKTVGSELYLTSVPAKELDAIEMEGYTKKNLSVKAPVDLAPKGGNASGLFRLDLKTATADDFELVLSNKAGNELLIGYDKAANQYYIDRSRSGKTDFEKGFGQKHTAPRFSKDSKIALTLVADVASVELFADGGLTVMTDIFFADTPLSGLGIKSAKGIKVEELQYNALKPSIE</sequence>
<dbReference type="SUPFAM" id="SSF49899">
    <property type="entry name" value="Concanavalin A-like lectins/glucanases"/>
    <property type="match status" value="1"/>
</dbReference>
<dbReference type="Gene3D" id="2.115.10.20">
    <property type="entry name" value="Glycosyl hydrolase domain, family 43"/>
    <property type="match status" value="1"/>
</dbReference>
<name>A0A1G6V425_9BACT</name>
<dbReference type="Pfam" id="PF00251">
    <property type="entry name" value="Glyco_hydro_32N"/>
    <property type="match status" value="1"/>
</dbReference>
<evidence type="ECO:0000256" key="3">
    <source>
        <dbReference type="ARBA" id="ARBA00023295"/>
    </source>
</evidence>
<keyword evidence="8" id="KW-1185">Reference proteome</keyword>
<dbReference type="Gene3D" id="2.60.120.560">
    <property type="entry name" value="Exo-inulinase, domain 1"/>
    <property type="match status" value="1"/>
</dbReference>
<dbReference type="SMART" id="SM00640">
    <property type="entry name" value="Glyco_32"/>
    <property type="match status" value="1"/>
</dbReference>
<evidence type="ECO:0000259" key="6">
    <source>
        <dbReference type="Pfam" id="PF08244"/>
    </source>
</evidence>
<dbReference type="InterPro" id="IPR013148">
    <property type="entry name" value="Glyco_hydro_32_N"/>
</dbReference>
<evidence type="ECO:0000313" key="8">
    <source>
        <dbReference type="Proteomes" id="UP000198748"/>
    </source>
</evidence>
<evidence type="ECO:0000313" key="7">
    <source>
        <dbReference type="EMBL" id="SDD48221.1"/>
    </source>
</evidence>
<evidence type="ECO:0000256" key="1">
    <source>
        <dbReference type="ARBA" id="ARBA00009902"/>
    </source>
</evidence>
<dbReference type="InterPro" id="IPR013189">
    <property type="entry name" value="Glyco_hydro_32_C"/>
</dbReference>
<gene>
    <name evidence="7" type="ORF">SAMN04487996_101128</name>
</gene>
<dbReference type="GO" id="GO:0004575">
    <property type="term" value="F:sucrose alpha-glucosidase activity"/>
    <property type="evidence" value="ECO:0007669"/>
    <property type="project" value="TreeGrafter"/>
</dbReference>
<dbReference type="InterPro" id="IPR018053">
    <property type="entry name" value="Glyco_hydro_32_AS"/>
</dbReference>
<evidence type="ECO:0000259" key="5">
    <source>
        <dbReference type="Pfam" id="PF00251"/>
    </source>
</evidence>
<dbReference type="AlphaFoldDB" id="A0A1G6V425"/>
<dbReference type="Pfam" id="PF08244">
    <property type="entry name" value="Glyco_hydro_32C"/>
    <property type="match status" value="1"/>
</dbReference>
<keyword evidence="3 4" id="KW-0326">Glycosidase</keyword>
<dbReference type="PANTHER" id="PTHR42800:SF1">
    <property type="entry name" value="EXOINULINASE INUD (AFU_ORTHOLOGUE AFUA_5G00480)"/>
    <property type="match status" value="1"/>
</dbReference>
<evidence type="ECO:0000256" key="2">
    <source>
        <dbReference type="ARBA" id="ARBA00022801"/>
    </source>
</evidence>
<dbReference type="CDD" id="cd18622">
    <property type="entry name" value="GH32_Inu-like"/>
    <property type="match status" value="1"/>
</dbReference>
<dbReference type="GO" id="GO:0005987">
    <property type="term" value="P:sucrose catabolic process"/>
    <property type="evidence" value="ECO:0007669"/>
    <property type="project" value="TreeGrafter"/>
</dbReference>
<dbReference type="InterPro" id="IPR013320">
    <property type="entry name" value="ConA-like_dom_sf"/>
</dbReference>
<accession>A0A1G6V425</accession>
<dbReference type="PANTHER" id="PTHR42800">
    <property type="entry name" value="EXOINULINASE INUD (AFU_ORTHOLOGUE AFUA_5G00480)"/>
    <property type="match status" value="1"/>
</dbReference>
<keyword evidence="2 4" id="KW-0378">Hydrolase</keyword>
<protein>
    <submittedName>
        <fullName evidence="7">Fructan beta-fructosidase</fullName>
    </submittedName>
</protein>
<evidence type="ECO:0000256" key="4">
    <source>
        <dbReference type="RuleBase" id="RU362110"/>
    </source>
</evidence>
<dbReference type="PROSITE" id="PS00609">
    <property type="entry name" value="GLYCOSYL_HYDROL_F32"/>
    <property type="match status" value="1"/>
</dbReference>
<feature type="domain" description="Glycosyl hydrolase family 32 N-terminal" evidence="5">
    <location>
        <begin position="63"/>
        <end position="369"/>
    </location>
</feature>
<dbReference type="SUPFAM" id="SSF75005">
    <property type="entry name" value="Arabinanase/levansucrase/invertase"/>
    <property type="match status" value="1"/>
</dbReference>
<reference evidence="8" key="1">
    <citation type="submission" date="2016-10" db="EMBL/GenBank/DDBJ databases">
        <authorList>
            <person name="Varghese N."/>
            <person name="Submissions S."/>
        </authorList>
    </citation>
    <scope>NUCLEOTIDE SEQUENCE [LARGE SCALE GENOMIC DNA]</scope>
    <source>
        <strain evidence="8">DSM 25329</strain>
    </source>
</reference>
<proteinExistence type="inferred from homology"/>
<dbReference type="STRING" id="659014.SAMN04487996_101128"/>
<dbReference type="Proteomes" id="UP000198748">
    <property type="component" value="Unassembled WGS sequence"/>
</dbReference>
<comment type="similarity">
    <text evidence="1 4">Belongs to the glycosyl hydrolase 32 family.</text>
</comment>
<dbReference type="GO" id="GO:0005737">
    <property type="term" value="C:cytoplasm"/>
    <property type="evidence" value="ECO:0007669"/>
    <property type="project" value="TreeGrafter"/>
</dbReference>